<dbReference type="InterPro" id="IPR003594">
    <property type="entry name" value="HATPase_dom"/>
</dbReference>
<evidence type="ECO:0000256" key="7">
    <source>
        <dbReference type="ARBA" id="ARBA00023136"/>
    </source>
</evidence>
<dbReference type="GO" id="GO:0009927">
    <property type="term" value="F:histidine phosphotransfer kinase activity"/>
    <property type="evidence" value="ECO:0007669"/>
    <property type="project" value="TreeGrafter"/>
</dbReference>
<feature type="domain" description="Histidine kinase" evidence="8">
    <location>
        <begin position="24"/>
        <end position="240"/>
    </location>
</feature>
<dbReference type="GO" id="GO:0000155">
    <property type="term" value="F:phosphorelay sensor kinase activity"/>
    <property type="evidence" value="ECO:0007669"/>
    <property type="project" value="InterPro"/>
</dbReference>
<protein>
    <recommendedName>
        <fullName evidence="2">histidine kinase</fullName>
        <ecNumber evidence="2">2.7.13.3</ecNumber>
    </recommendedName>
</protein>
<dbReference type="Gene3D" id="1.10.287.130">
    <property type="match status" value="1"/>
</dbReference>
<dbReference type="AlphaFoldDB" id="A0A6J6NXP9"/>
<dbReference type="EC" id="2.7.13.3" evidence="2"/>
<evidence type="ECO:0000259" key="8">
    <source>
        <dbReference type="PROSITE" id="PS50109"/>
    </source>
</evidence>
<dbReference type="InterPro" id="IPR036890">
    <property type="entry name" value="HATPase_C_sf"/>
</dbReference>
<dbReference type="Pfam" id="PF00512">
    <property type="entry name" value="HisKA"/>
    <property type="match status" value="1"/>
</dbReference>
<accession>A0A6J6NXP9</accession>
<evidence type="ECO:0000313" key="9">
    <source>
        <dbReference type="EMBL" id="CAB4689448.1"/>
    </source>
</evidence>
<evidence type="ECO:0000256" key="1">
    <source>
        <dbReference type="ARBA" id="ARBA00000085"/>
    </source>
</evidence>
<gene>
    <name evidence="9" type="ORF">UFOPK2399_00595</name>
</gene>
<keyword evidence="3" id="KW-0597">Phosphoprotein</keyword>
<evidence type="ECO:0000256" key="2">
    <source>
        <dbReference type="ARBA" id="ARBA00012438"/>
    </source>
</evidence>
<dbReference type="PROSITE" id="PS50109">
    <property type="entry name" value="HIS_KIN"/>
    <property type="match status" value="1"/>
</dbReference>
<dbReference type="InterPro" id="IPR005467">
    <property type="entry name" value="His_kinase_dom"/>
</dbReference>
<comment type="catalytic activity">
    <reaction evidence="1">
        <text>ATP + protein L-histidine = ADP + protein N-phospho-L-histidine.</text>
        <dbReference type="EC" id="2.7.13.3"/>
    </reaction>
</comment>
<dbReference type="Pfam" id="PF02518">
    <property type="entry name" value="HATPase_c"/>
    <property type="match status" value="1"/>
</dbReference>
<dbReference type="PRINTS" id="PR00344">
    <property type="entry name" value="BCTRLSENSOR"/>
</dbReference>
<evidence type="ECO:0000256" key="3">
    <source>
        <dbReference type="ARBA" id="ARBA00022553"/>
    </source>
</evidence>
<dbReference type="FunFam" id="1.10.287.130:FF:000001">
    <property type="entry name" value="Two-component sensor histidine kinase"/>
    <property type="match status" value="1"/>
</dbReference>
<dbReference type="SUPFAM" id="SSF47384">
    <property type="entry name" value="Homodimeric domain of signal transducing histidine kinase"/>
    <property type="match status" value="1"/>
</dbReference>
<dbReference type="EMBL" id="CAEZXP010000001">
    <property type="protein sequence ID" value="CAB4689448.1"/>
    <property type="molecule type" value="Genomic_DNA"/>
</dbReference>
<keyword evidence="6" id="KW-0902">Two-component regulatory system</keyword>
<proteinExistence type="predicted"/>
<dbReference type="GO" id="GO:0005886">
    <property type="term" value="C:plasma membrane"/>
    <property type="evidence" value="ECO:0007669"/>
    <property type="project" value="TreeGrafter"/>
</dbReference>
<dbReference type="InterPro" id="IPR003661">
    <property type="entry name" value="HisK_dim/P_dom"/>
</dbReference>
<evidence type="ECO:0000256" key="6">
    <source>
        <dbReference type="ARBA" id="ARBA00023012"/>
    </source>
</evidence>
<name>A0A6J6NXP9_9ZZZZ</name>
<dbReference type="FunFam" id="3.30.565.10:FF:000006">
    <property type="entry name" value="Sensor histidine kinase WalK"/>
    <property type="match status" value="1"/>
</dbReference>
<dbReference type="SMART" id="SM00387">
    <property type="entry name" value="HATPase_c"/>
    <property type="match status" value="1"/>
</dbReference>
<dbReference type="CDD" id="cd00082">
    <property type="entry name" value="HisKA"/>
    <property type="match status" value="1"/>
</dbReference>
<dbReference type="SMART" id="SM00388">
    <property type="entry name" value="HisKA"/>
    <property type="match status" value="1"/>
</dbReference>
<reference evidence="9" key="1">
    <citation type="submission" date="2020-05" db="EMBL/GenBank/DDBJ databases">
        <authorList>
            <person name="Chiriac C."/>
            <person name="Salcher M."/>
            <person name="Ghai R."/>
            <person name="Kavagutti S V."/>
        </authorList>
    </citation>
    <scope>NUCLEOTIDE SEQUENCE</scope>
</reference>
<keyword evidence="4" id="KW-0808">Transferase</keyword>
<dbReference type="InterPro" id="IPR004358">
    <property type="entry name" value="Sig_transdc_His_kin-like_C"/>
</dbReference>
<dbReference type="SUPFAM" id="SSF55874">
    <property type="entry name" value="ATPase domain of HSP90 chaperone/DNA topoisomerase II/histidine kinase"/>
    <property type="match status" value="1"/>
</dbReference>
<sequence length="251" mass="27317">MRATLAQNAALRQLDQLKDDFVASVSHEFRTPLTAIDGYIELLDDDRERLDPEHREYVSVIRSSAARLVRLVSDLLVVAALQARPNQIRRDVVDVSSLVRDSADAITPLIRYREVTVQCEVNPNLTVLGDASQLSQLVDNLLSNAAKFTREGFVTVRAFREGDAVRIDVADTGIGIAAADLQVIFERFSRTEHAISQMIPGTGLGLFVAREIADAHGATLFVESHQGEGSTFSLLLPVAETSVGAPDPDGP</sequence>
<organism evidence="9">
    <name type="scientific">freshwater metagenome</name>
    <dbReference type="NCBI Taxonomy" id="449393"/>
    <lineage>
        <taxon>unclassified sequences</taxon>
        <taxon>metagenomes</taxon>
        <taxon>ecological metagenomes</taxon>
    </lineage>
</organism>
<dbReference type="InterPro" id="IPR036097">
    <property type="entry name" value="HisK_dim/P_sf"/>
</dbReference>
<keyword evidence="5" id="KW-0418">Kinase</keyword>
<evidence type="ECO:0000256" key="5">
    <source>
        <dbReference type="ARBA" id="ARBA00022777"/>
    </source>
</evidence>
<evidence type="ECO:0000256" key="4">
    <source>
        <dbReference type="ARBA" id="ARBA00022679"/>
    </source>
</evidence>
<dbReference type="PANTHER" id="PTHR43047:SF72">
    <property type="entry name" value="OSMOSENSING HISTIDINE PROTEIN KINASE SLN1"/>
    <property type="match status" value="1"/>
</dbReference>
<keyword evidence="7" id="KW-0472">Membrane</keyword>
<dbReference type="Gene3D" id="3.30.565.10">
    <property type="entry name" value="Histidine kinase-like ATPase, C-terminal domain"/>
    <property type="match status" value="1"/>
</dbReference>
<dbReference type="PANTHER" id="PTHR43047">
    <property type="entry name" value="TWO-COMPONENT HISTIDINE PROTEIN KINASE"/>
    <property type="match status" value="1"/>
</dbReference>